<dbReference type="Proteomes" id="UP000183859">
    <property type="component" value="Chromosome"/>
</dbReference>
<dbReference type="SUPFAM" id="SSF101790">
    <property type="entry name" value="Aminomethyltransferase beta-barrel domain"/>
    <property type="match status" value="1"/>
</dbReference>
<dbReference type="PANTHER" id="PTHR43757:SF2">
    <property type="entry name" value="AMINOMETHYLTRANSFERASE, MITOCHONDRIAL"/>
    <property type="match status" value="1"/>
</dbReference>
<dbReference type="PANTHER" id="PTHR43757">
    <property type="entry name" value="AMINOMETHYLTRANSFERASE"/>
    <property type="match status" value="1"/>
</dbReference>
<evidence type="ECO:0000259" key="6">
    <source>
        <dbReference type="Pfam" id="PF16350"/>
    </source>
</evidence>
<dbReference type="Gene3D" id="3.50.50.60">
    <property type="entry name" value="FAD/NAD(P)-binding domain"/>
    <property type="match status" value="1"/>
</dbReference>
<organism evidence="7 8">
    <name type="scientific">Phaeobacter porticola</name>
    <dbReference type="NCBI Taxonomy" id="1844006"/>
    <lineage>
        <taxon>Bacteria</taxon>
        <taxon>Pseudomonadati</taxon>
        <taxon>Pseudomonadota</taxon>
        <taxon>Alphaproteobacteria</taxon>
        <taxon>Rhodobacterales</taxon>
        <taxon>Roseobacteraceae</taxon>
        <taxon>Phaeobacter</taxon>
    </lineage>
</organism>
<evidence type="ECO:0000259" key="5">
    <source>
        <dbReference type="Pfam" id="PF08669"/>
    </source>
</evidence>
<evidence type="ECO:0000256" key="1">
    <source>
        <dbReference type="ARBA" id="ARBA00008609"/>
    </source>
</evidence>
<dbReference type="EMBL" id="CP016364">
    <property type="protein sequence ID" value="APG48581.1"/>
    <property type="molecule type" value="Genomic_DNA"/>
</dbReference>
<dbReference type="InterPro" id="IPR036188">
    <property type="entry name" value="FAD/NAD-bd_sf"/>
</dbReference>
<evidence type="ECO:0000259" key="3">
    <source>
        <dbReference type="Pfam" id="PF01266"/>
    </source>
</evidence>
<dbReference type="Pfam" id="PF16350">
    <property type="entry name" value="FAO_M"/>
    <property type="match status" value="1"/>
</dbReference>
<dbReference type="InterPro" id="IPR006222">
    <property type="entry name" value="GCVT_N"/>
</dbReference>
<gene>
    <name evidence="7" type="primary">dmgdH4</name>
    <name evidence="7" type="ORF">PhaeoP97_03223</name>
</gene>
<feature type="domain" description="FAD dependent oxidoreductase" evidence="3">
    <location>
        <begin position="9"/>
        <end position="378"/>
    </location>
</feature>
<dbReference type="InterPro" id="IPR013977">
    <property type="entry name" value="GcvT_C"/>
</dbReference>
<name>A0A1L3I977_9RHOB</name>
<keyword evidence="2 7" id="KW-0560">Oxidoreductase</keyword>
<dbReference type="InterPro" id="IPR006076">
    <property type="entry name" value="FAD-dep_OxRdtase"/>
</dbReference>
<dbReference type="Gene3D" id="3.30.1360.120">
    <property type="entry name" value="Probable tRNA modification gtpase trme, domain 1"/>
    <property type="match status" value="1"/>
</dbReference>
<dbReference type="InterPro" id="IPR032503">
    <property type="entry name" value="FAO_M"/>
</dbReference>
<evidence type="ECO:0000313" key="8">
    <source>
        <dbReference type="Proteomes" id="UP000183859"/>
    </source>
</evidence>
<dbReference type="Pfam" id="PF01266">
    <property type="entry name" value="DAO"/>
    <property type="match status" value="1"/>
</dbReference>
<feature type="domain" description="FAD dependent oxidoreductase central" evidence="6">
    <location>
        <begin position="381"/>
        <end position="433"/>
    </location>
</feature>
<keyword evidence="8" id="KW-1185">Reference proteome</keyword>
<dbReference type="Gene3D" id="3.30.70.1400">
    <property type="entry name" value="Aminomethyltransferase beta-barrel domains"/>
    <property type="match status" value="1"/>
</dbReference>
<dbReference type="OrthoDB" id="7156675at2"/>
<dbReference type="Gene3D" id="2.40.30.110">
    <property type="entry name" value="Aminomethyltransferase beta-barrel domains"/>
    <property type="match status" value="1"/>
</dbReference>
<dbReference type="Pfam" id="PF08669">
    <property type="entry name" value="GCV_T_C"/>
    <property type="match status" value="1"/>
</dbReference>
<feature type="domain" description="Aminomethyltransferase C-terminal" evidence="5">
    <location>
        <begin position="727"/>
        <end position="803"/>
    </location>
</feature>
<dbReference type="InterPro" id="IPR028896">
    <property type="entry name" value="GcvT/YgfZ/DmdA"/>
</dbReference>
<dbReference type="SUPFAM" id="SSF54373">
    <property type="entry name" value="FAD-linked reductases, C-terminal domain"/>
    <property type="match status" value="1"/>
</dbReference>
<dbReference type="SUPFAM" id="SSF51905">
    <property type="entry name" value="FAD/NAD(P)-binding domain"/>
    <property type="match status" value="1"/>
</dbReference>
<comment type="similarity">
    <text evidence="1">Belongs to the GcvT family.</text>
</comment>
<evidence type="ECO:0000256" key="2">
    <source>
        <dbReference type="ARBA" id="ARBA00023002"/>
    </source>
</evidence>
<sequence length="815" mass="90616">MSDFPTKARVVIIGGGVVGCSSLYHLAKKGWTDCVLLEKNELTAGSTWHAAGNVPTFSTSWSVMNMQRYSTELYARLGQEVDYPMNYHQTGSIRLAHTKERMQEFERAMSMGLYQGIHMEMWTPEQAKENYPFLEIHDLAGVLYDPTDGDIDPAQLTQALAKGARDMGAKIIRFCPSTGVTQQDDKTWIVHTEKGDIACDYVVNAAGYYAQRVGEWFKPFGGRTVPMMVMSHQYLLTEQIPEVEAHAKKTGRKLPLIRDVDVSYYLRQEKNGYNLGPYEPNCKGHWMTEDDKMPDDFSFQLWSDDLDRIEDIVTDAMERVPLMATSGVSSVINGPIPYAPDGLPLIGPMPGVDNAFEACVFTFGIAQGGGAGKVLAEWIVDGQTEWDMWSCDPRRYTDYTDQDYCDKKGMEVYGNEYAMHFPHHEWPAARDKKVGQVHTKIIEMGGQMGAYNGWERANWFAKPGDDTSEAATHTWGRSGPWQQRIQEECEAVRDGVGVLDLPGFSRFNLSGAGAAEFLRGRVTGGLPKIGRMNLVYFADDRGRILTEMSCIRHGENHFTMITAGAAQWHDFDVLRRGLPADVGLTDHTTEYATMIVTGPQSRDLLAGLSDADLSLGWLNHQEATVAGKPAFLARVSFAGELGWEVHCVNEHQPAIYNAILEAGAKPFGMYALNSLRIEKGYRAWKGDLSTDYSLLEGGLERFVKLDKPQDFPGKAALLVEKQQGLKKRFVTLKVDAGEADAPYMSCIKKDGEIVGETTSGDWGYRVNASVALGMVRADLATPGTELEVEIYGESCRAVVQPDAPMWDPNNDRLRA</sequence>
<dbReference type="Gene3D" id="3.30.9.10">
    <property type="entry name" value="D-Amino Acid Oxidase, subunit A, domain 2"/>
    <property type="match status" value="1"/>
</dbReference>
<proteinExistence type="inferred from homology"/>
<dbReference type="AlphaFoldDB" id="A0A1L3I977"/>
<evidence type="ECO:0000313" key="7">
    <source>
        <dbReference type="EMBL" id="APG48581.1"/>
    </source>
</evidence>
<protein>
    <submittedName>
        <fullName evidence="7">Dimethylglycine dehydrogenase DmgdH</fullName>
        <ecNumber evidence="7">1.5.8.4</ecNumber>
    </submittedName>
</protein>
<dbReference type="GO" id="GO:0047865">
    <property type="term" value="F:dimethylglycine dehydrogenase activity"/>
    <property type="evidence" value="ECO:0007669"/>
    <property type="project" value="UniProtKB-EC"/>
</dbReference>
<dbReference type="Pfam" id="PF01571">
    <property type="entry name" value="GCV_T"/>
    <property type="match status" value="1"/>
</dbReference>
<dbReference type="EC" id="1.5.8.4" evidence="7"/>
<feature type="domain" description="GCVT N-terminal" evidence="4">
    <location>
        <begin position="438"/>
        <end position="707"/>
    </location>
</feature>
<accession>A0A1L3I977</accession>
<dbReference type="STRING" id="1844006.PhaeoP97_03223"/>
<dbReference type="KEGG" id="php:PhaeoP97_03223"/>
<evidence type="ECO:0000259" key="4">
    <source>
        <dbReference type="Pfam" id="PF01571"/>
    </source>
</evidence>
<dbReference type="InterPro" id="IPR027266">
    <property type="entry name" value="TrmE/GcvT-like"/>
</dbReference>
<reference evidence="8" key="1">
    <citation type="submission" date="2016-07" db="EMBL/GenBank/DDBJ databases">
        <title>Phaeobacter portensis sp. nov., a tropodithietic acid producing bacterium isolated from a German harbor.</title>
        <authorList>
            <person name="Freese H.M."/>
            <person name="Bunk B."/>
            <person name="Breider S."/>
            <person name="Brinkhoff T."/>
        </authorList>
    </citation>
    <scope>NUCLEOTIDE SEQUENCE [LARGE SCALE GENOMIC DNA]</scope>
    <source>
        <strain evidence="8">P97</strain>
    </source>
</reference>
<dbReference type="InterPro" id="IPR029043">
    <property type="entry name" value="GcvT/YgfZ_C"/>
</dbReference>
<dbReference type="PROSITE" id="PS51257">
    <property type="entry name" value="PROKAR_LIPOPROTEIN"/>
    <property type="match status" value="1"/>
</dbReference>
<dbReference type="SUPFAM" id="SSF103025">
    <property type="entry name" value="Folate-binding domain"/>
    <property type="match status" value="1"/>
</dbReference>
<dbReference type="RefSeq" id="WP_072505890.1">
    <property type="nucleotide sequence ID" value="NZ_CP016364.1"/>
</dbReference>